<proteinExistence type="predicted"/>
<keyword evidence="3" id="KW-1185">Reference proteome</keyword>
<feature type="region of interest" description="Disordered" evidence="1">
    <location>
        <begin position="1"/>
        <end position="41"/>
    </location>
</feature>
<accession>A0A0J0XV44</accession>
<sequence>MEVTPTSSHATAPPPRRGVKRKASEERAAPTRYSPPPIETGVSDETLNSFALAIGRGPLVAPLMWRGIEDAAKLWAGVEEYVLFARQRGDRAPFFPATRVVKYIAHKALKQYKEAGKVDLRALKEAEQDIKRFQDALGLTWDPVQERATALVIAGAQLSWGADEAHVDGASDTGGIS</sequence>
<feature type="compositionally biased region" description="Low complexity" evidence="1">
    <location>
        <begin position="1"/>
        <end position="11"/>
    </location>
</feature>
<evidence type="ECO:0000313" key="2">
    <source>
        <dbReference type="EMBL" id="KLT44931.1"/>
    </source>
</evidence>
<organism evidence="2 3">
    <name type="scientific">Cutaneotrichosporon oleaginosum</name>
    <dbReference type="NCBI Taxonomy" id="879819"/>
    <lineage>
        <taxon>Eukaryota</taxon>
        <taxon>Fungi</taxon>
        <taxon>Dikarya</taxon>
        <taxon>Basidiomycota</taxon>
        <taxon>Agaricomycotina</taxon>
        <taxon>Tremellomycetes</taxon>
        <taxon>Trichosporonales</taxon>
        <taxon>Trichosporonaceae</taxon>
        <taxon>Cutaneotrichosporon</taxon>
    </lineage>
</organism>
<protein>
    <submittedName>
        <fullName evidence="2">Uncharacterized protein</fullName>
    </submittedName>
</protein>
<name>A0A0J0XV44_9TREE</name>
<evidence type="ECO:0000256" key="1">
    <source>
        <dbReference type="SAM" id="MobiDB-lite"/>
    </source>
</evidence>
<dbReference type="Proteomes" id="UP000053611">
    <property type="component" value="Unassembled WGS sequence"/>
</dbReference>
<dbReference type="AlphaFoldDB" id="A0A0J0XV44"/>
<dbReference type="EMBL" id="KQ087184">
    <property type="protein sequence ID" value="KLT44931.1"/>
    <property type="molecule type" value="Genomic_DNA"/>
</dbReference>
<gene>
    <name evidence="2" type="ORF">CC85DRAFT_283244</name>
</gene>
<reference evidence="2 3" key="1">
    <citation type="submission" date="2015-03" db="EMBL/GenBank/DDBJ databases">
        <title>Genomics and transcriptomics of the oil-accumulating basidiomycete yeast T. oleaginosus allow insights into substrate utilization and the diverse evolutionary trajectories of mating systems in fungi.</title>
        <authorList>
            <consortium name="DOE Joint Genome Institute"/>
            <person name="Kourist R."/>
            <person name="Kracht O."/>
            <person name="Bracharz F."/>
            <person name="Lipzen A."/>
            <person name="Nolan M."/>
            <person name="Ohm R."/>
            <person name="Grigoriev I."/>
            <person name="Sun S."/>
            <person name="Heitman J."/>
            <person name="Bruck T."/>
            <person name="Nowrousian M."/>
        </authorList>
    </citation>
    <scope>NUCLEOTIDE SEQUENCE [LARGE SCALE GENOMIC DNA]</scope>
    <source>
        <strain evidence="2 3">IBC0246</strain>
    </source>
</reference>
<evidence type="ECO:0000313" key="3">
    <source>
        <dbReference type="Proteomes" id="UP000053611"/>
    </source>
</evidence>